<evidence type="ECO:0000256" key="1">
    <source>
        <dbReference type="ARBA" id="ARBA00004167"/>
    </source>
</evidence>
<feature type="domain" description="C-type lectin" evidence="7">
    <location>
        <begin position="67"/>
        <end position="182"/>
    </location>
</feature>
<evidence type="ECO:0000256" key="6">
    <source>
        <dbReference type="SAM" id="SignalP"/>
    </source>
</evidence>
<evidence type="ECO:0000256" key="5">
    <source>
        <dbReference type="ARBA" id="ARBA00023136"/>
    </source>
</evidence>
<dbReference type="PRINTS" id="PR02045">
    <property type="entry name" value="F138DOMAIN"/>
</dbReference>
<evidence type="ECO:0000256" key="4">
    <source>
        <dbReference type="ARBA" id="ARBA00022989"/>
    </source>
</evidence>
<dbReference type="EMBL" id="AC006517">
    <property type="status" value="NOT_ANNOTATED_CDS"/>
    <property type="molecule type" value="Genomic_DNA"/>
</dbReference>
<feature type="chain" id="PRO_5045076953" evidence="6">
    <location>
        <begin position="18"/>
        <end position="219"/>
    </location>
</feature>
<dbReference type="HGNC" id="HGNC:13258">
    <property type="gene designation" value="CLEC4C"/>
</dbReference>
<reference evidence="8 9" key="2">
    <citation type="journal article" date="2004" name="Nature">
        <title>Finishing the euchromatic sequence of the human genome.</title>
        <authorList>
            <consortium name="International Human Genome Sequencing Consortium"/>
        </authorList>
    </citation>
    <scope>NUCLEOTIDE SEQUENCE [LARGE SCALE GENOMIC DNA]</scope>
</reference>
<evidence type="ECO:0000256" key="2">
    <source>
        <dbReference type="ARBA" id="ARBA00022692"/>
    </source>
</evidence>
<keyword evidence="9" id="KW-1185">Reference proteome</keyword>
<dbReference type="InterPro" id="IPR001304">
    <property type="entry name" value="C-type_lectin-like"/>
</dbReference>
<comment type="subcellular location">
    <subcellularLocation>
        <location evidence="1">Membrane</location>
        <topology evidence="1">Single-pass membrane protein</topology>
    </subcellularLocation>
</comment>
<dbReference type="InterPro" id="IPR016186">
    <property type="entry name" value="C-type_lectin-like/link_sf"/>
</dbReference>
<accession>A0ABJ7H8H6</accession>
<feature type="signal peptide" evidence="6">
    <location>
        <begin position="1"/>
        <end position="17"/>
    </location>
</feature>
<proteinExistence type="evidence at protein level"/>
<keyword evidence="6" id="KW-0732">Signal</keyword>
<keyword evidence="3" id="KW-0430">Lectin</keyword>
<dbReference type="PANTHER" id="PTHR46254">
    <property type="entry name" value="PROTEIN GVQW1-RELATED"/>
    <property type="match status" value="1"/>
</dbReference>
<protein>
    <submittedName>
        <fullName evidence="8">C-type lectin domain family 4 member C</fullName>
    </submittedName>
</protein>
<dbReference type="Proteomes" id="UP000005640">
    <property type="component" value="Chromosome 12"/>
</dbReference>
<dbReference type="InterPro" id="IPR016187">
    <property type="entry name" value="CTDL_fold"/>
</dbReference>
<reference evidence="8" key="5">
    <citation type="submission" date="2025-09" db="UniProtKB">
        <authorList>
            <consortium name="Ensembl"/>
        </authorList>
    </citation>
    <scope>IDENTIFICATION</scope>
</reference>
<dbReference type="CDD" id="cd03590">
    <property type="entry name" value="CLECT_DC-SIGN_like"/>
    <property type="match status" value="1"/>
</dbReference>
<dbReference type="PROSITE" id="PS50041">
    <property type="entry name" value="C_TYPE_LECTIN_2"/>
    <property type="match status" value="1"/>
</dbReference>
<dbReference type="GeneTree" id="ENSGT00940000162867"/>
<dbReference type="OpenTargets" id="ENSG00000198178"/>
<sequence>MAVVSILLLSVCFTVSSVVPHNFMYSKTVKRLSKLREYQQYHPSLTCVMEGKDIEDWSCCPTPWTSFQSSCYFISTGMQSWTKSQKNCSVMGADLVVINTREEQDFIIQNLKRNSSYFLGLSDPGGRRHWQWVDQTPYNENVTRSFALVTQVEVQWHDLGSLKPLPPVFKRFSCLSLPSSWDYRPAPPHPANFFYFFFFFLVETGFHHLGQAGLELLIS</sequence>
<keyword evidence="10" id="KW-1267">Proteomics identification</keyword>
<evidence type="ECO:0000259" key="7">
    <source>
        <dbReference type="PROSITE" id="PS50041"/>
    </source>
</evidence>
<evidence type="ECO:0000256" key="3">
    <source>
        <dbReference type="ARBA" id="ARBA00022734"/>
    </source>
</evidence>
<dbReference type="Pfam" id="PF00059">
    <property type="entry name" value="Lectin_C"/>
    <property type="match status" value="1"/>
</dbReference>
<keyword evidence="5" id="KW-0472">Membrane</keyword>
<name>A0ABJ7H8H6_HUMAN</name>
<keyword evidence="2" id="KW-0812">Transmembrane</keyword>
<evidence type="ECO:0007829" key="10">
    <source>
        <dbReference type="PeptideAtlas" id="A0ABJ7H8H6"/>
    </source>
</evidence>
<dbReference type="InterPro" id="IPR033989">
    <property type="entry name" value="CD209-like_CTLD"/>
</dbReference>
<reference evidence="8 9" key="3">
    <citation type="journal article" date="2006" name="Nature">
        <title>The finished DNA sequence of human chromosome 12.</title>
        <authorList>
            <consortium name="Baylor College of Medicine Human Genome Sequencing Center Sequence Production Team"/>
            <person name="Scherer S.E."/>
            <person name="Muzny D.M."/>
            <person name="Buhay C.J."/>
            <person name="Chen R."/>
            <person name="Cree A."/>
            <person name="Ding Y."/>
            <person name="Dugan-Rocha S."/>
            <person name="Gill R."/>
            <person name="Gunaratne P."/>
            <person name="Harris R.A."/>
            <person name="Hawes A.C."/>
            <person name="Hernandez J."/>
            <person name="Hodgson A.V."/>
            <person name="Hume J."/>
            <person name="Jackson A."/>
            <person name="Khan Z.M."/>
            <person name="Kovar-Smith C."/>
            <person name="Lewis L.R."/>
            <person name="Lozado R.J."/>
            <person name="Metzker M.L."/>
            <person name="Milosavljevic A."/>
            <person name="Miner G.R."/>
            <person name="Montgomery K.T."/>
            <person name="Morgan M.B."/>
            <person name="Nazareth L.V."/>
            <person name="Scott G."/>
            <person name="Sodergren E."/>
            <person name="Song X.Z."/>
            <person name="Steffen D."/>
            <person name="Lovering R.C."/>
            <person name="Wheeler D.A."/>
            <person name="Worley K.C."/>
            <person name="Yuan Y."/>
            <person name="Zhang Z."/>
            <person name="Adams C.Q."/>
            <person name="Ansari-Lari M.A."/>
            <person name="Ayele M."/>
            <person name="Brown M.J."/>
            <person name="Chen G."/>
            <person name="Chen Z."/>
            <person name="Clerc-Blankenburg K.P."/>
            <person name="Davis C."/>
            <person name="Delgado O."/>
            <person name="Dinh H.H."/>
            <person name="Draper H."/>
            <person name="Gonzalez-Garay M.L."/>
            <person name="Havlak P."/>
            <person name="Jackson L.R."/>
            <person name="Jacob L.S."/>
            <person name="Kelly S.H."/>
            <person name="Li L."/>
            <person name="Li Z."/>
            <person name="Liu J."/>
            <person name="Liu W."/>
            <person name="Lu J."/>
            <person name="Maheshwari M."/>
            <person name="Nguyen B.V."/>
            <person name="Okwuonu G.O."/>
            <person name="Pasternak S."/>
            <person name="Perez L.M."/>
            <person name="Plopper F.J."/>
            <person name="Santibanez J."/>
            <person name="Shen H."/>
            <person name="Tabor P.E."/>
            <person name="Verduzco D."/>
            <person name="Waldron L."/>
            <person name="Wang Q."/>
            <person name="Williams G.A."/>
            <person name="Zhang J."/>
            <person name="Zhou J."/>
            <person name="Allen C.C."/>
            <person name="Amin A.G."/>
            <person name="Anyalebechi V."/>
            <person name="Bailey M."/>
            <person name="Barbaria J.A."/>
            <person name="Bimage K.E."/>
            <person name="Bryant N.P."/>
            <person name="Burch P.E."/>
            <person name="Burkett C.E."/>
            <person name="Burrell K.L."/>
            <person name="Calderon E."/>
            <person name="Cardenas V."/>
            <person name="Carter K."/>
            <person name="Casias K."/>
            <person name="Cavazos I."/>
            <person name="Cavazos S.R."/>
            <person name="Ceasar H."/>
            <person name="Chacko J."/>
            <person name="Chan S.N."/>
            <person name="Chavez D."/>
            <person name="Christopoulos C."/>
            <person name="Chu J."/>
            <person name="Cockrell R."/>
            <person name="Cox C.D."/>
            <person name="Dang M."/>
            <person name="Dathorne S.R."/>
            <person name="David R."/>
            <person name="Davis C.M."/>
            <person name="Davy-Carroll L."/>
            <person name="Deshazo D.R."/>
            <person name="Donlin J.E."/>
            <person name="D'Souza L."/>
            <person name="Eaves K.A."/>
            <person name="Egan A."/>
            <person name="Emery-Cohen A.J."/>
            <person name="Escotto M."/>
            <person name="Flagg N."/>
            <person name="Forbes L.D."/>
            <person name="Gabisi A.M."/>
            <person name="Garza M."/>
            <person name="Hamilton C."/>
            <person name="Henderson N."/>
            <person name="Hernandez O."/>
            <person name="Hines S."/>
            <person name="Hogues M.E."/>
            <person name="Huang M."/>
            <person name="Idlebird D.G."/>
            <person name="Johnson R."/>
            <person name="Jolivet A."/>
            <person name="Jones S."/>
            <person name="Kagan R."/>
            <person name="King L.M."/>
            <person name="Leal B."/>
            <person name="Lebow H."/>
            <person name="Lee S."/>
            <person name="LeVan J.M."/>
            <person name="Lewis L.C."/>
            <person name="London P."/>
            <person name="Lorensuhewa L.M."/>
            <person name="Loulseged H."/>
            <person name="Lovett D.A."/>
            <person name="Lucier A."/>
            <person name="Lucier R.L."/>
            <person name="Ma J."/>
            <person name="Madu R.C."/>
            <person name="Mapua P."/>
            <person name="Martindale A.D."/>
            <person name="Martinez E."/>
            <person name="Massey E."/>
            <person name="Mawhiney S."/>
            <person name="Meador M.G."/>
            <person name="Mendez S."/>
            <person name="Mercado C."/>
            <person name="Mercado I.C."/>
            <person name="Merritt C.E."/>
            <person name="Miner Z.L."/>
            <person name="Minja E."/>
            <person name="Mitchell T."/>
            <person name="Mohabbat F."/>
            <person name="Mohabbat K."/>
            <person name="Montgomery B."/>
            <person name="Moore N."/>
            <person name="Morris S."/>
            <person name="Munidasa M."/>
            <person name="Ngo R.N."/>
            <person name="Nguyen N.B."/>
            <person name="Nickerson E."/>
            <person name="Nwaokelemeh O.O."/>
            <person name="Nwokenkwo S."/>
            <person name="Obregon M."/>
            <person name="Oguh M."/>
            <person name="Oragunye N."/>
            <person name="Oviedo R.J."/>
            <person name="Parish B.J."/>
            <person name="Parker D.N."/>
            <person name="Parrish J."/>
            <person name="Parks K.L."/>
            <person name="Paul H.A."/>
            <person name="Payton B.A."/>
            <person name="Perez A."/>
            <person name="Perrin W."/>
            <person name="Pickens A."/>
            <person name="Primus E.L."/>
            <person name="Pu L.L."/>
            <person name="Puazo M."/>
            <person name="Quiles M.M."/>
            <person name="Quiroz J.B."/>
            <person name="Rabata D."/>
            <person name="Reeves K."/>
            <person name="Ruiz S.J."/>
            <person name="Shao H."/>
            <person name="Sisson I."/>
            <person name="Sonaike T."/>
            <person name="Sorelle R.P."/>
            <person name="Sutton A.E."/>
            <person name="Svatek A.F."/>
            <person name="Svetz L.A."/>
            <person name="Tamerisa K.S."/>
            <person name="Taylor T.R."/>
            <person name="Teague B."/>
            <person name="Thomas N."/>
            <person name="Thorn R.D."/>
            <person name="Trejos Z.Y."/>
            <person name="Trevino B.K."/>
            <person name="Ukegbu O.N."/>
            <person name="Urban J.B."/>
            <person name="Vasquez L.I."/>
            <person name="Vera V.A."/>
            <person name="Villasana D.M."/>
            <person name="Wang L."/>
            <person name="Ward-Moore S."/>
            <person name="Warren J.T."/>
            <person name="Wei X."/>
            <person name="White F."/>
            <person name="Williamson A.L."/>
            <person name="Wleczyk R."/>
            <person name="Wooden H.S."/>
            <person name="Wooden S.H."/>
            <person name="Yen J."/>
            <person name="Yoon L."/>
            <person name="Yoon V."/>
            <person name="Zorrilla S.E."/>
            <person name="Nelson D."/>
            <person name="Kucherlapati R."/>
            <person name="Weinstock G."/>
            <person name="Gibbs R.A."/>
            <person name="null."/>
        </authorList>
    </citation>
    <scope>NUCLEOTIDE SEQUENCE [LARGE SCALE GENOMIC DNA]</scope>
</reference>
<organism evidence="8 9">
    <name type="scientific">Homo sapiens</name>
    <name type="common">Human</name>
    <dbReference type="NCBI Taxonomy" id="9606"/>
    <lineage>
        <taxon>Eukaryota</taxon>
        <taxon>Metazoa</taxon>
        <taxon>Chordata</taxon>
        <taxon>Craniata</taxon>
        <taxon>Vertebrata</taxon>
        <taxon>Euteleostomi</taxon>
        <taxon>Mammalia</taxon>
        <taxon>Eutheria</taxon>
        <taxon>Euarchontoglires</taxon>
        <taxon>Primates</taxon>
        <taxon>Haplorrhini</taxon>
        <taxon>Catarrhini</taxon>
        <taxon>Hominidae</taxon>
        <taxon>Homo</taxon>
    </lineage>
</organism>
<evidence type="ECO:0000313" key="8">
    <source>
        <dbReference type="Ensembl" id="ENSP00000520941.1"/>
    </source>
</evidence>
<dbReference type="SMART" id="SM00034">
    <property type="entry name" value="CLECT"/>
    <property type="match status" value="1"/>
</dbReference>
<gene>
    <name evidence="8" type="primary">CLEC4C</name>
</gene>
<dbReference type="Gene3D" id="3.10.100.10">
    <property type="entry name" value="Mannose-Binding Protein A, subunit A"/>
    <property type="match status" value="1"/>
</dbReference>
<reference evidence="8 9" key="1">
    <citation type="journal article" date="2001" name="Nature">
        <title>Initial sequencing and analysis of the human genome.</title>
        <authorList>
            <consortium name="International Human Genome Sequencing Consortium"/>
            <person name="Lander E.S."/>
            <person name="Linton L.M."/>
            <person name="Birren B."/>
            <person name="Nusbaum C."/>
            <person name="Zody M.C."/>
            <person name="Baldwin J."/>
            <person name="Devon K."/>
            <person name="Dewar K."/>
            <person name="Doyle M."/>
            <person name="FitzHugh W."/>
            <person name="Funke R."/>
            <person name="Gage D."/>
            <person name="Harris K."/>
            <person name="Heaford A."/>
            <person name="Howland J."/>
            <person name="Kann L."/>
            <person name="Lehoczky J."/>
            <person name="LeVine R."/>
            <person name="McEwan P."/>
            <person name="McKernan K."/>
            <person name="Meldrim J."/>
            <person name="Mesirov J.P."/>
            <person name="Miranda C."/>
            <person name="Morris W."/>
            <person name="Naylor J."/>
            <person name="Raymond C."/>
            <person name="Rosetti M."/>
            <person name="Santos R."/>
            <person name="Sheridan A."/>
            <person name="Sougnez C."/>
            <person name="Stange-Thomann N."/>
            <person name="Stojanovic N."/>
            <person name="Subramanian A."/>
            <person name="Wyman D."/>
            <person name="Rogers J."/>
            <person name="Sulston J."/>
            <person name="Ainscough R."/>
            <person name="Beck S."/>
            <person name="Bentley D."/>
            <person name="Burton J."/>
            <person name="Clee C."/>
            <person name="Carter N."/>
            <person name="Coulson A."/>
            <person name="Deadman R."/>
            <person name="Deloukas P."/>
            <person name="Dunham A."/>
            <person name="Dunham I."/>
            <person name="Durbin R."/>
            <person name="French L."/>
            <person name="Grafham D."/>
            <person name="Gregory S."/>
            <person name="Hubbard T."/>
            <person name="Humphray S."/>
            <person name="Hunt A."/>
            <person name="Jones M."/>
            <person name="Lloyd C."/>
            <person name="McMurray A."/>
            <person name="Matthews L."/>
            <person name="Mercer S."/>
            <person name="Milne S."/>
            <person name="Mullikin J.C."/>
            <person name="Mungall A."/>
            <person name="Plumb R."/>
            <person name="Ross M."/>
            <person name="Shownkeen R."/>
            <person name="Sims S."/>
            <person name="Waterston R.H."/>
            <person name="Wilson R.K."/>
            <person name="Hillier L.W."/>
            <person name="McPherson J.D."/>
            <person name="Marra M.A."/>
            <person name="Mardis E.R."/>
            <person name="Fulton L.A."/>
            <person name="Chinwalla A.T."/>
            <person name="Pepin K.H."/>
            <person name="Gish W.R."/>
            <person name="Chissoe S.L."/>
            <person name="Wendl M.C."/>
            <person name="Delehaunty K.D."/>
            <person name="Miner T.L."/>
            <person name="Delehaunty A."/>
            <person name="Kramer J.B."/>
            <person name="Cook L.L."/>
            <person name="Fulton R.S."/>
            <person name="Johnson D.L."/>
            <person name="Minx P.J."/>
            <person name="Clifton S.W."/>
            <person name="Hawkins T."/>
            <person name="Branscomb E."/>
            <person name="Predki P."/>
            <person name="Richardson P."/>
            <person name="Wenning S."/>
            <person name="Slezak T."/>
            <person name="Doggett N."/>
            <person name="Cheng J.F."/>
            <person name="Olsen A."/>
            <person name="Lucas S."/>
            <person name="Elkin C."/>
            <person name="Uberbacher E."/>
            <person name="Frazier M."/>
            <person name="Gibbs R.A."/>
            <person name="Muzny D.M."/>
            <person name="Scherer S.E."/>
            <person name="Bouck J.B."/>
            <person name="Sodergren E.J."/>
            <person name="Worley K.C."/>
            <person name="Rives C.M."/>
            <person name="Gorrell J.H."/>
            <person name="Metzker M.L."/>
            <person name="Naylor S.L."/>
            <person name="Kucherlapati R.S."/>
            <person name="Nelson D.L."/>
            <person name="Weinstock G.M."/>
            <person name="Sakaki Y."/>
            <person name="Fujiyama A."/>
            <person name="Hattori M."/>
            <person name="Yada T."/>
            <person name="Toyoda A."/>
            <person name="Itoh T."/>
            <person name="Kawagoe C."/>
            <person name="Watanabe H."/>
            <person name="Totoki Y."/>
            <person name="Taylor T."/>
            <person name="Weissenbach J."/>
            <person name="Heilig R."/>
            <person name="Saurin W."/>
            <person name="Artiguenave F."/>
            <person name="Brottier P."/>
            <person name="Bruls T."/>
            <person name="Pelletier E."/>
            <person name="Robert C."/>
            <person name="Wincker P."/>
            <person name="Smith D.R."/>
            <person name="Doucette-Stamm L."/>
            <person name="Rubenfield M."/>
            <person name="Weinstock K."/>
            <person name="Lee H.M."/>
            <person name="Dubois J."/>
            <person name="Rosenthal A."/>
            <person name="Platzer M."/>
            <person name="Nyakatura G."/>
            <person name="Taudien S."/>
            <person name="Rump A."/>
            <person name="Yang H."/>
            <person name="Yu J."/>
            <person name="Wang J."/>
            <person name="Huang G."/>
            <person name="Gu J."/>
            <person name="Hood L."/>
            <person name="Rowen L."/>
            <person name="Madan A."/>
            <person name="Qin S."/>
            <person name="Davis R.W."/>
            <person name="Federspiel N.A."/>
            <person name="Abola A.P."/>
            <person name="Proctor M.J."/>
            <person name="Myers R.M."/>
            <person name="Schmutz J."/>
            <person name="Dickson M."/>
            <person name="Grimwood J."/>
            <person name="Cox D.R."/>
            <person name="Olson M.V."/>
            <person name="Kaul R."/>
            <person name="Raymond C."/>
            <person name="Shimizu N."/>
            <person name="Kawasaki K."/>
            <person name="Minoshima S."/>
            <person name="Evans G.A."/>
            <person name="Athanasiou M."/>
            <person name="Schultz R."/>
            <person name="Roe B.A."/>
            <person name="Chen F."/>
            <person name="Pan H."/>
            <person name="Ramser J."/>
            <person name="Lehrach H."/>
            <person name="Reinhardt R."/>
            <person name="McCombie W.R."/>
            <person name="de la Bastide M."/>
            <person name="Dedhia N."/>
            <person name="Blocker H."/>
            <person name="Hornischer K."/>
            <person name="Nordsiek G."/>
            <person name="Agarwala R."/>
            <person name="Aravind L."/>
            <person name="Bailey J.A."/>
            <person name="Bateman A."/>
            <person name="Batzoglou S."/>
            <person name="Birney E."/>
            <person name="Bork P."/>
            <person name="Brown D.G."/>
            <person name="Burge C.B."/>
            <person name="Cerutti L."/>
            <person name="Chen H.C."/>
            <person name="Church D."/>
            <person name="Clamp M."/>
            <person name="Copley R.R."/>
            <person name="Doerks T."/>
            <person name="Eddy S.R."/>
            <person name="Eichler E.E."/>
            <person name="Furey T.S."/>
            <person name="Galagan J."/>
            <person name="Gilbert J.G."/>
            <person name="Harmon C."/>
            <person name="Hayashizaki Y."/>
            <person name="Haussler D."/>
            <person name="Hermjakob H."/>
            <person name="Hokamp K."/>
            <person name="Jang W."/>
            <person name="Johnson L.S."/>
            <person name="Jones T.A."/>
            <person name="Kasif S."/>
            <person name="Kaspryzk A."/>
            <person name="Kennedy S."/>
            <person name="Kent W.J."/>
            <person name="Kitts P."/>
            <person name="Koonin E.V."/>
            <person name="Korf I."/>
            <person name="Kulp D."/>
            <person name="Lancet D."/>
            <person name="Lowe T.M."/>
            <person name="McLysaght A."/>
            <person name="Mikkelsen T."/>
            <person name="Moran J.V."/>
            <person name="Mulder N."/>
            <person name="Pollara V.J."/>
            <person name="Ponting C.P."/>
            <person name="Schuler G."/>
            <person name="Schultz J."/>
            <person name="Slater G."/>
            <person name="Smit A.F."/>
            <person name="Stupka E."/>
            <person name="Szustakowski J."/>
            <person name="Thierry-Mieg D."/>
            <person name="Thierry-Mieg J."/>
            <person name="Wagner L."/>
            <person name="Wallis J."/>
            <person name="Wheeler R."/>
            <person name="Williams A."/>
            <person name="Wolf Y.I."/>
            <person name="Wolfe K.H."/>
            <person name="Yang S.P."/>
            <person name="Yeh R.F."/>
            <person name="Collins F."/>
            <person name="Guyer M.S."/>
            <person name="Peterson J."/>
            <person name="Felsenfeld A."/>
            <person name="Wetterstrand K.A."/>
            <person name="Patrinos A."/>
            <person name="Morgan M.J."/>
            <person name="de Jong P."/>
            <person name="Catanese J.J."/>
            <person name="Osoegawa K."/>
            <person name="Shizuya H."/>
            <person name="Choi S."/>
            <person name="Chen Y.J."/>
        </authorList>
    </citation>
    <scope>NUCLEOTIDE SEQUENCE [LARGE SCALE GENOMIC DNA]</scope>
</reference>
<dbReference type="SUPFAM" id="SSF56436">
    <property type="entry name" value="C-type lectin-like"/>
    <property type="match status" value="1"/>
</dbReference>
<reference evidence="8" key="4">
    <citation type="submission" date="2025-08" db="UniProtKB">
        <authorList>
            <consortium name="Ensembl"/>
        </authorList>
    </citation>
    <scope>IDENTIFICATION</scope>
</reference>
<dbReference type="PANTHER" id="PTHR46254:SF3">
    <property type="entry name" value="SECRETED PROTEIN"/>
    <property type="match status" value="1"/>
</dbReference>
<evidence type="ECO:0000313" key="9">
    <source>
        <dbReference type="Proteomes" id="UP000005640"/>
    </source>
</evidence>
<keyword evidence="4" id="KW-1133">Transmembrane helix</keyword>
<dbReference type="Ensembl" id="ENST00000850852.1">
    <property type="protein sequence ID" value="ENSP00000520941.1"/>
    <property type="gene ID" value="ENSG00000198178.12"/>
</dbReference>